<feature type="transmembrane region" description="Helical" evidence="1">
    <location>
        <begin position="208"/>
        <end position="231"/>
    </location>
</feature>
<name>A0A914MP85_MELIC</name>
<dbReference type="AlphaFoldDB" id="A0A914MP85"/>
<protein>
    <submittedName>
        <fullName evidence="3">Uncharacterized protein</fullName>
    </submittedName>
</protein>
<feature type="transmembrane region" description="Helical" evidence="1">
    <location>
        <begin position="282"/>
        <end position="303"/>
    </location>
</feature>
<sequence>METKEDPPSPSFSLSEFFSDKIENFKNFFETKFNAMNICSAAMYILAVTCVIINLYVLLDRSIETIHYLRTAGIALGYAYFLIFNIAFRNCDKLFDAAGAEEQWQEALYDLLMISFCVLSLIYIFQRSYYGSQNTNFDLITRKWVNIVLTIVWVKIVIFKGYLSYQELCQRSEISGYWCPVIRRSYTCDPETKLKGTQKTWYYMHKGLLNSAIISCASEFFPVMLVAHWLACGRAEQRADELIRRRQEKKSVRRMLQGMIGDVSKIYGLDPTAQIRRQLPPLNLPTILTASLVILACITAFLASLRWFVGLYFAILFGKQTIIKIRIIVKQKSELKQKSESNR</sequence>
<organism evidence="2 3">
    <name type="scientific">Meloidogyne incognita</name>
    <name type="common">Southern root-knot nematode worm</name>
    <name type="synonym">Oxyuris incognita</name>
    <dbReference type="NCBI Taxonomy" id="6306"/>
    <lineage>
        <taxon>Eukaryota</taxon>
        <taxon>Metazoa</taxon>
        <taxon>Ecdysozoa</taxon>
        <taxon>Nematoda</taxon>
        <taxon>Chromadorea</taxon>
        <taxon>Rhabditida</taxon>
        <taxon>Tylenchina</taxon>
        <taxon>Tylenchomorpha</taxon>
        <taxon>Tylenchoidea</taxon>
        <taxon>Meloidogynidae</taxon>
        <taxon>Meloidogyninae</taxon>
        <taxon>Meloidogyne</taxon>
        <taxon>Meloidogyne incognita group</taxon>
    </lineage>
</organism>
<feature type="transmembrane region" description="Helical" evidence="1">
    <location>
        <begin position="108"/>
        <end position="125"/>
    </location>
</feature>
<feature type="transmembrane region" description="Helical" evidence="1">
    <location>
        <begin position="71"/>
        <end position="88"/>
    </location>
</feature>
<reference evidence="3" key="1">
    <citation type="submission" date="2022-11" db="UniProtKB">
        <authorList>
            <consortium name="WormBaseParasite"/>
        </authorList>
    </citation>
    <scope>IDENTIFICATION</scope>
</reference>
<feature type="transmembrane region" description="Helical" evidence="1">
    <location>
        <begin position="309"/>
        <end position="329"/>
    </location>
</feature>
<evidence type="ECO:0000256" key="1">
    <source>
        <dbReference type="SAM" id="Phobius"/>
    </source>
</evidence>
<accession>A0A914MP85</accession>
<evidence type="ECO:0000313" key="3">
    <source>
        <dbReference type="WBParaSite" id="Minc3s01856g26791"/>
    </source>
</evidence>
<dbReference type="Proteomes" id="UP000887563">
    <property type="component" value="Unplaced"/>
</dbReference>
<dbReference type="WBParaSite" id="Minc3s01856g26791">
    <property type="protein sequence ID" value="Minc3s01856g26791"/>
    <property type="gene ID" value="Minc3s01856g26791"/>
</dbReference>
<feature type="transmembrane region" description="Helical" evidence="1">
    <location>
        <begin position="35"/>
        <end position="59"/>
    </location>
</feature>
<evidence type="ECO:0000313" key="2">
    <source>
        <dbReference type="Proteomes" id="UP000887563"/>
    </source>
</evidence>
<proteinExistence type="predicted"/>
<keyword evidence="2" id="KW-1185">Reference proteome</keyword>
<feature type="transmembrane region" description="Helical" evidence="1">
    <location>
        <begin position="145"/>
        <end position="163"/>
    </location>
</feature>
<keyword evidence="1" id="KW-0812">Transmembrane</keyword>
<keyword evidence="1" id="KW-0472">Membrane</keyword>
<keyword evidence="1" id="KW-1133">Transmembrane helix</keyword>